<comment type="caution">
    <text evidence="7">The sequence shown here is derived from an EMBL/GenBank/DDBJ whole genome shotgun (WGS) entry which is preliminary data.</text>
</comment>
<gene>
    <name evidence="7" type="ORF">GJ698_25685</name>
</gene>
<evidence type="ECO:0000313" key="7">
    <source>
        <dbReference type="EMBL" id="MRW87467.1"/>
    </source>
</evidence>
<dbReference type="SUPFAM" id="SSF46689">
    <property type="entry name" value="Homeodomain-like"/>
    <property type="match status" value="1"/>
</dbReference>
<dbReference type="FunFam" id="3.40.50.300:FF:000006">
    <property type="entry name" value="DNA-binding transcriptional regulator NtrC"/>
    <property type="match status" value="1"/>
</dbReference>
<dbReference type="PROSITE" id="PS00675">
    <property type="entry name" value="SIGMA54_INTERACT_1"/>
    <property type="match status" value="1"/>
</dbReference>
<dbReference type="SMART" id="SM00382">
    <property type="entry name" value="AAA"/>
    <property type="match status" value="1"/>
</dbReference>
<evidence type="ECO:0000256" key="3">
    <source>
        <dbReference type="ARBA" id="ARBA00023015"/>
    </source>
</evidence>
<proteinExistence type="predicted"/>
<feature type="domain" description="Sigma-54 factor interaction" evidence="6">
    <location>
        <begin position="21"/>
        <end position="250"/>
    </location>
</feature>
<dbReference type="Gene3D" id="1.10.8.60">
    <property type="match status" value="1"/>
</dbReference>
<dbReference type="InterPro" id="IPR025944">
    <property type="entry name" value="Sigma_54_int_dom_CS"/>
</dbReference>
<dbReference type="Pfam" id="PF25601">
    <property type="entry name" value="AAA_lid_14"/>
    <property type="match status" value="1"/>
</dbReference>
<dbReference type="RefSeq" id="WP_154360709.1">
    <property type="nucleotide sequence ID" value="NZ_WKJL01000027.1"/>
</dbReference>
<dbReference type="GO" id="GO:0006355">
    <property type="term" value="P:regulation of DNA-templated transcription"/>
    <property type="evidence" value="ECO:0007669"/>
    <property type="project" value="InterPro"/>
</dbReference>
<keyword evidence="4" id="KW-0238">DNA-binding</keyword>
<dbReference type="InterPro" id="IPR025943">
    <property type="entry name" value="Sigma_54_int_dom_ATP-bd_2"/>
</dbReference>
<evidence type="ECO:0000256" key="2">
    <source>
        <dbReference type="ARBA" id="ARBA00022840"/>
    </source>
</evidence>
<dbReference type="InterPro" id="IPR027417">
    <property type="entry name" value="P-loop_NTPase"/>
</dbReference>
<dbReference type="CDD" id="cd00009">
    <property type="entry name" value="AAA"/>
    <property type="match status" value="1"/>
</dbReference>
<dbReference type="GO" id="GO:0003677">
    <property type="term" value="F:DNA binding"/>
    <property type="evidence" value="ECO:0007669"/>
    <property type="project" value="UniProtKB-KW"/>
</dbReference>
<dbReference type="PANTHER" id="PTHR32071:SF21">
    <property type="entry name" value="TRANSCRIPTIONAL REGULATORY PROTEIN FLGR"/>
    <property type="match status" value="1"/>
</dbReference>
<keyword evidence="8" id="KW-1185">Reference proteome</keyword>
<protein>
    <submittedName>
        <fullName evidence="7">AAA domain-containing protein</fullName>
    </submittedName>
</protein>
<reference evidence="7 8" key="1">
    <citation type="submission" date="2019-11" db="EMBL/GenBank/DDBJ databases">
        <title>Novel species isolated from a subtropical stream in China.</title>
        <authorList>
            <person name="Lu H."/>
        </authorList>
    </citation>
    <scope>NUCLEOTIDE SEQUENCE [LARGE SCALE GENOMIC DNA]</scope>
    <source>
        <strain evidence="7 8">FT26W</strain>
    </source>
</reference>
<dbReference type="PANTHER" id="PTHR32071">
    <property type="entry name" value="TRANSCRIPTIONAL REGULATORY PROTEIN"/>
    <property type="match status" value="1"/>
</dbReference>
<dbReference type="Proteomes" id="UP000439986">
    <property type="component" value="Unassembled WGS sequence"/>
</dbReference>
<dbReference type="EMBL" id="WKJL01000027">
    <property type="protein sequence ID" value="MRW87467.1"/>
    <property type="molecule type" value="Genomic_DNA"/>
</dbReference>
<sequence>MEVLSLPNPAHHAISIRAKALAFEDAASKVLLERIRLIAPSDATVLVTGESGTGKELIARLVHSLSERAERPFIAVNCGAFSETLIESELFGHERGAFTGALESRAGWFEAASGGTLFLDEVGDLPPAAQVKLLRVVQEREVVRVGSRKPVKIDVRLVAATNVRLEEAVRAGHFREDLYYRLNVAKLVLLPLRERADDIAPLTRHFIDLYSKRLRIAAPVLEAEALLRLKRYSWPGNIRELENVIHHALLISRGGKVTATDLHFSSLGELSSGSAPAGGAVAPAAASTPQQALREALLRLFDEPHPDLWQAIEGEVFASAYEYSGHNQLQTSRLLNLSRNIVRARLADLGIIKGSAGGAL</sequence>
<dbReference type="PROSITE" id="PS00676">
    <property type="entry name" value="SIGMA54_INTERACT_2"/>
    <property type="match status" value="1"/>
</dbReference>
<dbReference type="InterPro" id="IPR025662">
    <property type="entry name" value="Sigma_54_int_dom_ATP-bd_1"/>
</dbReference>
<evidence type="ECO:0000256" key="1">
    <source>
        <dbReference type="ARBA" id="ARBA00022741"/>
    </source>
</evidence>
<evidence type="ECO:0000256" key="5">
    <source>
        <dbReference type="ARBA" id="ARBA00023163"/>
    </source>
</evidence>
<dbReference type="Gene3D" id="1.10.10.60">
    <property type="entry name" value="Homeodomain-like"/>
    <property type="match status" value="1"/>
</dbReference>
<dbReference type="PROSITE" id="PS00688">
    <property type="entry name" value="SIGMA54_INTERACT_3"/>
    <property type="match status" value="1"/>
</dbReference>
<dbReference type="PROSITE" id="PS50045">
    <property type="entry name" value="SIGMA54_INTERACT_4"/>
    <property type="match status" value="1"/>
</dbReference>
<keyword evidence="3" id="KW-0805">Transcription regulation</keyword>
<dbReference type="InterPro" id="IPR009057">
    <property type="entry name" value="Homeodomain-like_sf"/>
</dbReference>
<keyword evidence="1" id="KW-0547">Nucleotide-binding</keyword>
<dbReference type="InterPro" id="IPR058031">
    <property type="entry name" value="AAA_lid_NorR"/>
</dbReference>
<dbReference type="GO" id="GO:0005524">
    <property type="term" value="F:ATP binding"/>
    <property type="evidence" value="ECO:0007669"/>
    <property type="project" value="UniProtKB-KW"/>
</dbReference>
<dbReference type="Pfam" id="PF00158">
    <property type="entry name" value="Sigma54_activat"/>
    <property type="match status" value="1"/>
</dbReference>
<keyword evidence="5" id="KW-0804">Transcription</keyword>
<dbReference type="AlphaFoldDB" id="A0A844D325"/>
<organism evidence="7 8">
    <name type="scientific">Duganella aquatilis</name>
    <dbReference type="NCBI Taxonomy" id="2666082"/>
    <lineage>
        <taxon>Bacteria</taxon>
        <taxon>Pseudomonadati</taxon>
        <taxon>Pseudomonadota</taxon>
        <taxon>Betaproteobacteria</taxon>
        <taxon>Burkholderiales</taxon>
        <taxon>Oxalobacteraceae</taxon>
        <taxon>Telluria group</taxon>
        <taxon>Duganella</taxon>
    </lineage>
</organism>
<dbReference type="InterPro" id="IPR002078">
    <property type="entry name" value="Sigma_54_int"/>
</dbReference>
<keyword evidence="2" id="KW-0067">ATP-binding</keyword>
<evidence type="ECO:0000313" key="8">
    <source>
        <dbReference type="Proteomes" id="UP000439986"/>
    </source>
</evidence>
<dbReference type="Gene3D" id="3.40.50.300">
    <property type="entry name" value="P-loop containing nucleotide triphosphate hydrolases"/>
    <property type="match status" value="1"/>
</dbReference>
<evidence type="ECO:0000256" key="4">
    <source>
        <dbReference type="ARBA" id="ARBA00023125"/>
    </source>
</evidence>
<dbReference type="InterPro" id="IPR003593">
    <property type="entry name" value="AAA+_ATPase"/>
</dbReference>
<accession>A0A844D325</accession>
<dbReference type="SUPFAM" id="SSF52540">
    <property type="entry name" value="P-loop containing nucleoside triphosphate hydrolases"/>
    <property type="match status" value="1"/>
</dbReference>
<name>A0A844D325_9BURK</name>
<evidence type="ECO:0000259" key="6">
    <source>
        <dbReference type="PROSITE" id="PS50045"/>
    </source>
</evidence>